<dbReference type="PANTHER" id="PTHR45288">
    <property type="entry name" value="THIOREDOXIN FAMILY PROTEIN"/>
    <property type="match status" value="1"/>
</dbReference>
<dbReference type="Proteomes" id="UP000231019">
    <property type="component" value="Unassembled WGS sequence"/>
</dbReference>
<dbReference type="Gene3D" id="3.40.30.10">
    <property type="entry name" value="Glutaredoxin"/>
    <property type="match status" value="1"/>
</dbReference>
<dbReference type="Pfam" id="PF13417">
    <property type="entry name" value="GST_N_3"/>
    <property type="match status" value="1"/>
</dbReference>
<accession>A0A2M7G0Q8</accession>
<name>A0A2M7G0Q8_9BACT</name>
<proteinExistence type="predicted"/>
<reference evidence="2 3" key="1">
    <citation type="submission" date="2017-09" db="EMBL/GenBank/DDBJ databases">
        <title>Depth-based differentiation of microbial function through sediment-hosted aquifers and enrichment of novel symbionts in the deep terrestrial subsurface.</title>
        <authorList>
            <person name="Probst A.J."/>
            <person name="Ladd B."/>
            <person name="Jarett J.K."/>
            <person name="Geller-Mcgrath D.E."/>
            <person name="Sieber C.M."/>
            <person name="Emerson J.B."/>
            <person name="Anantharaman K."/>
            <person name="Thomas B.C."/>
            <person name="Malmstrom R."/>
            <person name="Stieglmeier M."/>
            <person name="Klingl A."/>
            <person name="Woyke T."/>
            <person name="Ryan C.M."/>
            <person name="Banfield J.F."/>
        </authorList>
    </citation>
    <scope>NUCLEOTIDE SEQUENCE [LARGE SCALE GENOMIC DNA]</scope>
    <source>
        <strain evidence="2">CG17_big_fil_post_rev_8_21_14_2_50_48_46</strain>
    </source>
</reference>
<dbReference type="PANTHER" id="PTHR45288:SF1">
    <property type="entry name" value="THIOREDOXIN FAMILY PROTEIN"/>
    <property type="match status" value="1"/>
</dbReference>
<gene>
    <name evidence="2" type="ORF">COW36_17940</name>
</gene>
<evidence type="ECO:0000313" key="3">
    <source>
        <dbReference type="Proteomes" id="UP000231019"/>
    </source>
</evidence>
<evidence type="ECO:0000313" key="2">
    <source>
        <dbReference type="EMBL" id="PIW15298.1"/>
    </source>
</evidence>
<sequence length="110" mass="13075">MFAKKFFSQAFFKQPAKTEQVLNLKPDELVLYKFDACPFCRRVMAVIEEHQWPVVYRDTRENPQYRQKLIELTGKTQVPCLLVDGQPMLESKEIIQYLQTVFNSYHEKKA</sequence>
<dbReference type="PROSITE" id="PS00195">
    <property type="entry name" value="GLUTAREDOXIN_1"/>
    <property type="match status" value="1"/>
</dbReference>
<feature type="domain" description="GST N-terminal" evidence="1">
    <location>
        <begin position="27"/>
        <end position="106"/>
    </location>
</feature>
<comment type="caution">
    <text evidence="2">The sequence shown here is derived from an EMBL/GenBank/DDBJ whole genome shotgun (WGS) entry which is preliminary data.</text>
</comment>
<dbReference type="SUPFAM" id="SSF52833">
    <property type="entry name" value="Thioredoxin-like"/>
    <property type="match status" value="1"/>
</dbReference>
<protein>
    <submittedName>
        <fullName evidence="2">Glutaredoxin</fullName>
    </submittedName>
</protein>
<dbReference type="PROSITE" id="PS50404">
    <property type="entry name" value="GST_NTER"/>
    <property type="match status" value="1"/>
</dbReference>
<dbReference type="EMBL" id="PFFQ01000053">
    <property type="protein sequence ID" value="PIW15298.1"/>
    <property type="molecule type" value="Genomic_DNA"/>
</dbReference>
<evidence type="ECO:0000259" key="1">
    <source>
        <dbReference type="PROSITE" id="PS50404"/>
    </source>
</evidence>
<organism evidence="2 3">
    <name type="scientific">bacterium (Candidatus Blackallbacteria) CG17_big_fil_post_rev_8_21_14_2_50_48_46</name>
    <dbReference type="NCBI Taxonomy" id="2014261"/>
    <lineage>
        <taxon>Bacteria</taxon>
        <taxon>Candidatus Blackallbacteria</taxon>
    </lineage>
</organism>
<dbReference type="InterPro" id="IPR036249">
    <property type="entry name" value="Thioredoxin-like_sf"/>
</dbReference>
<dbReference type="PROSITE" id="PS51354">
    <property type="entry name" value="GLUTAREDOXIN_2"/>
    <property type="match status" value="1"/>
</dbReference>
<dbReference type="InterPro" id="IPR011767">
    <property type="entry name" value="GLR_AS"/>
</dbReference>
<dbReference type="InterPro" id="IPR004045">
    <property type="entry name" value="Glutathione_S-Trfase_N"/>
</dbReference>
<dbReference type="AlphaFoldDB" id="A0A2M7G0Q8"/>